<dbReference type="SFLD" id="SFLDS00003">
    <property type="entry name" value="Haloacid_Dehalogenase"/>
    <property type="match status" value="1"/>
</dbReference>
<accession>A0A937RAW3</accession>
<gene>
    <name evidence="12" type="ORF">I7412_16220</name>
</gene>
<evidence type="ECO:0000256" key="4">
    <source>
        <dbReference type="ARBA" id="ARBA00022723"/>
    </source>
</evidence>
<keyword evidence="3" id="KW-0597">Phosphoprotein</keyword>
<dbReference type="InterPro" id="IPR036412">
    <property type="entry name" value="HAD-like_sf"/>
</dbReference>
<organism evidence="12 13">
    <name type="scientific">Frankia nepalensis</name>
    <dbReference type="NCBI Taxonomy" id="1836974"/>
    <lineage>
        <taxon>Bacteria</taxon>
        <taxon>Bacillati</taxon>
        <taxon>Actinomycetota</taxon>
        <taxon>Actinomycetes</taxon>
        <taxon>Frankiales</taxon>
        <taxon>Frankiaceae</taxon>
        <taxon>Frankia</taxon>
    </lineage>
</organism>
<dbReference type="InterPro" id="IPR051600">
    <property type="entry name" value="Beta-PGM-like"/>
</dbReference>
<comment type="cofactor">
    <cofactor evidence="1">
        <name>Mg(2+)</name>
        <dbReference type="ChEBI" id="CHEBI:18420"/>
    </cofactor>
</comment>
<comment type="similarity">
    <text evidence="2">Belongs to the HAD-like hydrolase superfamily. CbbY/CbbZ/Gph/YieH family.</text>
</comment>
<evidence type="ECO:0000313" key="12">
    <source>
        <dbReference type="EMBL" id="MBL7628671.1"/>
    </source>
</evidence>
<dbReference type="GO" id="GO:0008801">
    <property type="term" value="F:beta-phosphoglucomutase activity"/>
    <property type="evidence" value="ECO:0007669"/>
    <property type="project" value="UniProtKB-EC"/>
</dbReference>
<dbReference type="EC" id="5.4.2.6" evidence="9"/>
<dbReference type="EMBL" id="JAEACQ010000194">
    <property type="protein sequence ID" value="MBL7628671.1"/>
    <property type="molecule type" value="Genomic_DNA"/>
</dbReference>
<dbReference type="Proteomes" id="UP000604475">
    <property type="component" value="Unassembled WGS sequence"/>
</dbReference>
<dbReference type="NCBIfam" id="TIGR01509">
    <property type="entry name" value="HAD-SF-IA-v3"/>
    <property type="match status" value="1"/>
</dbReference>
<evidence type="ECO:0000256" key="8">
    <source>
        <dbReference type="ARBA" id="ARBA00044926"/>
    </source>
</evidence>
<dbReference type="CDD" id="cd07505">
    <property type="entry name" value="HAD_BPGM-like"/>
    <property type="match status" value="1"/>
</dbReference>
<dbReference type="Pfam" id="PF00702">
    <property type="entry name" value="Hydrolase"/>
    <property type="match status" value="1"/>
</dbReference>
<evidence type="ECO:0000256" key="1">
    <source>
        <dbReference type="ARBA" id="ARBA00001946"/>
    </source>
</evidence>
<evidence type="ECO:0000256" key="11">
    <source>
        <dbReference type="SAM" id="MobiDB-lite"/>
    </source>
</evidence>
<dbReference type="PANTHER" id="PTHR46193:SF18">
    <property type="entry name" value="HEXITOL PHOSPHATASE B"/>
    <property type="match status" value="1"/>
</dbReference>
<dbReference type="InterPro" id="IPR023198">
    <property type="entry name" value="PGP-like_dom2"/>
</dbReference>
<dbReference type="NCBIfam" id="TIGR02009">
    <property type="entry name" value="PGMB-YQAB-SF"/>
    <property type="match status" value="1"/>
</dbReference>
<comment type="caution">
    <text evidence="12">The sequence shown here is derived from an EMBL/GenBank/DDBJ whole genome shotgun (WGS) entry which is preliminary data.</text>
</comment>
<evidence type="ECO:0000313" key="13">
    <source>
        <dbReference type="Proteomes" id="UP000604475"/>
    </source>
</evidence>
<comment type="catalytic activity">
    <reaction evidence="8">
        <text>beta-D-glucose 1-phosphate = beta-D-glucose 6-phosphate</text>
        <dbReference type="Rhea" id="RHEA:20113"/>
        <dbReference type="ChEBI" id="CHEBI:57684"/>
        <dbReference type="ChEBI" id="CHEBI:58247"/>
        <dbReference type="EC" id="5.4.2.6"/>
    </reaction>
</comment>
<keyword evidence="13" id="KW-1185">Reference proteome</keyword>
<evidence type="ECO:0000256" key="10">
    <source>
        <dbReference type="ARBA" id="ARBA00044991"/>
    </source>
</evidence>
<dbReference type="InterPro" id="IPR006439">
    <property type="entry name" value="HAD-SF_hydro_IA"/>
</dbReference>
<keyword evidence="5" id="KW-0460">Magnesium</keyword>
<dbReference type="InterPro" id="IPR010976">
    <property type="entry name" value="B-phosphoglucomutase_hydrolase"/>
</dbReference>
<keyword evidence="12" id="KW-0378">Hydrolase</keyword>
<evidence type="ECO:0000256" key="9">
    <source>
        <dbReference type="ARBA" id="ARBA00044968"/>
    </source>
</evidence>
<keyword evidence="6" id="KW-0413">Isomerase</keyword>
<reference evidence="12" key="1">
    <citation type="submission" date="2020-12" db="EMBL/GenBank/DDBJ databases">
        <title>Genomic characterization of non-nitrogen-fixing Frankia strains.</title>
        <authorList>
            <person name="Carlos-Shanley C."/>
            <person name="Guerra T."/>
            <person name="Hahn D."/>
        </authorList>
    </citation>
    <scope>NUCLEOTIDE SEQUENCE</scope>
    <source>
        <strain evidence="12">CN6</strain>
    </source>
</reference>
<evidence type="ECO:0000256" key="3">
    <source>
        <dbReference type="ARBA" id="ARBA00022553"/>
    </source>
</evidence>
<dbReference type="GO" id="GO:0046872">
    <property type="term" value="F:metal ion binding"/>
    <property type="evidence" value="ECO:0007669"/>
    <property type="project" value="UniProtKB-KW"/>
</dbReference>
<keyword evidence="4" id="KW-0479">Metal-binding</keyword>
<name>A0A937RAW3_9ACTN</name>
<dbReference type="AlphaFoldDB" id="A0A937RAW3"/>
<dbReference type="Gene3D" id="1.10.150.240">
    <property type="entry name" value="Putative phosphatase, domain 2"/>
    <property type="match status" value="1"/>
</dbReference>
<dbReference type="SUPFAM" id="SSF56784">
    <property type="entry name" value="HAD-like"/>
    <property type="match status" value="1"/>
</dbReference>
<dbReference type="SFLD" id="SFLDG01129">
    <property type="entry name" value="C1.5:_HAD__Beta-PGM__Phosphata"/>
    <property type="match status" value="1"/>
</dbReference>
<evidence type="ECO:0000256" key="6">
    <source>
        <dbReference type="ARBA" id="ARBA00023235"/>
    </source>
</evidence>
<feature type="region of interest" description="Disordered" evidence="11">
    <location>
        <begin position="244"/>
        <end position="266"/>
    </location>
</feature>
<evidence type="ECO:0000256" key="2">
    <source>
        <dbReference type="ARBA" id="ARBA00006171"/>
    </source>
</evidence>
<evidence type="ECO:0000256" key="7">
    <source>
        <dbReference type="ARBA" id="ARBA00023277"/>
    </source>
</evidence>
<proteinExistence type="inferred from homology"/>
<feature type="compositionally biased region" description="Low complexity" evidence="11">
    <location>
        <begin position="251"/>
        <end position="266"/>
    </location>
</feature>
<evidence type="ECO:0000256" key="5">
    <source>
        <dbReference type="ARBA" id="ARBA00022842"/>
    </source>
</evidence>
<dbReference type="PANTHER" id="PTHR46193">
    <property type="entry name" value="6-PHOSPHOGLUCONATE PHOSPHATASE"/>
    <property type="match status" value="1"/>
</dbReference>
<keyword evidence="7" id="KW-0119">Carbohydrate metabolism</keyword>
<dbReference type="RefSeq" id="WP_202999532.1">
    <property type="nucleotide sequence ID" value="NZ_JADWYU010000094.1"/>
</dbReference>
<sequence length="266" mass="27931">MLGLPDHIDACLFDLDGVLTSTAQVHAAAWKEMLDEFLENWASRSGDPEEPFDLERDYQQYVDGKPRLDGVRSFLASRDIHLPEGTADDPPSGLTVNALGTRKNILVLNKIAEGGVRPYPGAVRYLRACVTAEKARALVSSSANAGEVVEVAGLADLLQVRVDGLTIVERGLAGKPAPDTFLAAARELGVPPERAAVFEDAEAGVAAGRAGGFGYVVGIDRVGHGHGEALRAHGADVVVADLGDLLTSGDPSPQSSPSVPSSPEHR</sequence>
<dbReference type="GO" id="GO:0016787">
    <property type="term" value="F:hydrolase activity"/>
    <property type="evidence" value="ECO:0007669"/>
    <property type="project" value="UniProtKB-KW"/>
</dbReference>
<protein>
    <recommendedName>
        <fullName evidence="10">Beta-phosphoglucomutase</fullName>
        <ecNumber evidence="9">5.4.2.6</ecNumber>
    </recommendedName>
</protein>
<dbReference type="InterPro" id="IPR023214">
    <property type="entry name" value="HAD_sf"/>
</dbReference>
<dbReference type="Gene3D" id="3.40.50.1000">
    <property type="entry name" value="HAD superfamily/HAD-like"/>
    <property type="match status" value="1"/>
</dbReference>